<accession>A0ACC0YKB8</accession>
<protein>
    <submittedName>
        <fullName evidence="1">Uncharacterized protein</fullName>
    </submittedName>
</protein>
<dbReference type="Proteomes" id="UP001163603">
    <property type="component" value="Chromosome 6"/>
</dbReference>
<evidence type="ECO:0000313" key="1">
    <source>
        <dbReference type="EMBL" id="KAJ0038377.1"/>
    </source>
</evidence>
<reference evidence="2" key="1">
    <citation type="journal article" date="2023" name="G3 (Bethesda)">
        <title>Genome assembly and association tests identify interacting loci associated with vigor, precocity, and sex in interspecific pistachio rootstocks.</title>
        <authorList>
            <person name="Palmer W."/>
            <person name="Jacygrad E."/>
            <person name="Sagayaradj S."/>
            <person name="Cavanaugh K."/>
            <person name="Han R."/>
            <person name="Bertier L."/>
            <person name="Beede B."/>
            <person name="Kafkas S."/>
            <person name="Golino D."/>
            <person name="Preece J."/>
            <person name="Michelmore R."/>
        </authorList>
    </citation>
    <scope>NUCLEOTIDE SEQUENCE [LARGE SCALE GENOMIC DNA]</scope>
</reference>
<organism evidence="1 2">
    <name type="scientific">Pistacia integerrima</name>
    <dbReference type="NCBI Taxonomy" id="434235"/>
    <lineage>
        <taxon>Eukaryota</taxon>
        <taxon>Viridiplantae</taxon>
        <taxon>Streptophyta</taxon>
        <taxon>Embryophyta</taxon>
        <taxon>Tracheophyta</taxon>
        <taxon>Spermatophyta</taxon>
        <taxon>Magnoliopsida</taxon>
        <taxon>eudicotyledons</taxon>
        <taxon>Gunneridae</taxon>
        <taxon>Pentapetalae</taxon>
        <taxon>rosids</taxon>
        <taxon>malvids</taxon>
        <taxon>Sapindales</taxon>
        <taxon>Anacardiaceae</taxon>
        <taxon>Pistacia</taxon>
    </lineage>
</organism>
<dbReference type="EMBL" id="CM047741">
    <property type="protein sequence ID" value="KAJ0038377.1"/>
    <property type="molecule type" value="Genomic_DNA"/>
</dbReference>
<proteinExistence type="predicted"/>
<gene>
    <name evidence="1" type="ORF">Pint_24122</name>
</gene>
<sequence length="126" mass="14480">MTGMVQEMQLEFSKYWSEYNLILSCAAILDPRYKVKFIEYCYTKLYGIDAQRYVGKIVGTLYSLFDEYMQNSVCSSCATGISVVATNISDVKDEFEDYKTFQRKLGNLKRKIEDDSSSSSSDEDDD</sequence>
<evidence type="ECO:0000313" key="2">
    <source>
        <dbReference type="Proteomes" id="UP001163603"/>
    </source>
</evidence>
<comment type="caution">
    <text evidence="1">The sequence shown here is derived from an EMBL/GenBank/DDBJ whole genome shotgun (WGS) entry which is preliminary data.</text>
</comment>
<name>A0ACC0YKB8_9ROSI</name>
<keyword evidence="2" id="KW-1185">Reference proteome</keyword>